<feature type="chain" id="PRO_5046812686" evidence="7">
    <location>
        <begin position="23"/>
        <end position="134"/>
    </location>
</feature>
<feature type="transmembrane region" description="Helical" evidence="6">
    <location>
        <begin position="38"/>
        <end position="59"/>
    </location>
</feature>
<sequence length="134" mass="14712">MAILPNLLTVTGLLFLTHAVYSAHEHSTLYATYATAPSLPLDIVFETLISVLLACAGIISASPALKPIRWARWAGAAEREEARRRLLKGKAVQGAGEVPLGNPWAWVTGERMGFWDGREKRREFADWVRGGGKI</sequence>
<dbReference type="RefSeq" id="XP_066654247.1">
    <property type="nucleotide sequence ID" value="XM_066798225.1"/>
</dbReference>
<evidence type="ECO:0000256" key="2">
    <source>
        <dbReference type="ARBA" id="ARBA00006109"/>
    </source>
</evidence>
<evidence type="ECO:0000256" key="5">
    <source>
        <dbReference type="ARBA" id="ARBA00023136"/>
    </source>
</evidence>
<comment type="subcellular location">
    <subcellularLocation>
        <location evidence="1">Endomembrane system</location>
        <topology evidence="1">Multi-pass membrane protein</topology>
    </subcellularLocation>
</comment>
<keyword evidence="3 6" id="KW-0812">Transmembrane</keyword>
<dbReference type="EMBL" id="JBBPEH010000007">
    <property type="protein sequence ID" value="KAK7535831.1"/>
    <property type="molecule type" value="Genomic_DNA"/>
</dbReference>
<proteinExistence type="inferred from homology"/>
<keyword evidence="4 6" id="KW-1133">Transmembrane helix</keyword>
<reference evidence="8 9" key="1">
    <citation type="submission" date="2024-04" db="EMBL/GenBank/DDBJ databases">
        <title>Phyllosticta paracitricarpa is synonymous to the EU quarantine fungus P. citricarpa based on phylogenomic analyses.</title>
        <authorList>
            <consortium name="Lawrence Berkeley National Laboratory"/>
            <person name="Van ingen-buijs V.A."/>
            <person name="Van westerhoven A.C."/>
            <person name="Haridas S."/>
            <person name="Skiadas P."/>
            <person name="Martin F."/>
            <person name="Groenewald J.Z."/>
            <person name="Crous P.W."/>
            <person name="Seidl M.F."/>
        </authorList>
    </citation>
    <scope>NUCLEOTIDE SEQUENCE [LARGE SCALE GENOMIC DNA]</scope>
    <source>
        <strain evidence="8 9">CPC 17464</strain>
    </source>
</reference>
<evidence type="ECO:0000256" key="3">
    <source>
        <dbReference type="ARBA" id="ARBA00022692"/>
    </source>
</evidence>
<evidence type="ECO:0000256" key="4">
    <source>
        <dbReference type="ARBA" id="ARBA00022989"/>
    </source>
</evidence>
<keyword evidence="9" id="KW-1185">Reference proteome</keyword>
<dbReference type="Pfam" id="PF10270">
    <property type="entry name" value="MMgT"/>
    <property type="match status" value="1"/>
</dbReference>
<dbReference type="PANTHER" id="PTHR28144:SF1">
    <property type="entry name" value="ER MEMBRANE PROTEIN COMPLEX SUBUNIT 5"/>
    <property type="match status" value="1"/>
</dbReference>
<gene>
    <name evidence="8" type="ORF">J3D65DRAFT_603638</name>
</gene>
<dbReference type="Proteomes" id="UP001360953">
    <property type="component" value="Unassembled WGS sequence"/>
</dbReference>
<evidence type="ECO:0000313" key="9">
    <source>
        <dbReference type="Proteomes" id="UP001360953"/>
    </source>
</evidence>
<dbReference type="InterPro" id="IPR053279">
    <property type="entry name" value="EMC_subunit"/>
</dbReference>
<keyword evidence="5 6" id="KW-0472">Membrane</keyword>
<comment type="caution">
    <text evidence="8">The sequence shown here is derived from an EMBL/GenBank/DDBJ whole genome shotgun (WGS) entry which is preliminary data.</text>
</comment>
<evidence type="ECO:0000313" key="8">
    <source>
        <dbReference type="EMBL" id="KAK7535831.1"/>
    </source>
</evidence>
<evidence type="ECO:0000256" key="6">
    <source>
        <dbReference type="SAM" id="Phobius"/>
    </source>
</evidence>
<comment type="similarity">
    <text evidence="2">Belongs to the membrane magnesium transporter (TC 1.A.67) family.</text>
</comment>
<dbReference type="PANTHER" id="PTHR28144">
    <property type="entry name" value="ER MEMBRANE PROTEIN COMPLEX SUBUNIT 5"/>
    <property type="match status" value="1"/>
</dbReference>
<evidence type="ECO:0000256" key="1">
    <source>
        <dbReference type="ARBA" id="ARBA00004127"/>
    </source>
</evidence>
<dbReference type="InterPro" id="IPR018937">
    <property type="entry name" value="MMgT"/>
</dbReference>
<name>A0ABR1LMU3_9PEZI</name>
<evidence type="ECO:0000256" key="7">
    <source>
        <dbReference type="SAM" id="SignalP"/>
    </source>
</evidence>
<organism evidence="8 9">
    <name type="scientific">Phyllosticta citribraziliensis</name>
    <dbReference type="NCBI Taxonomy" id="989973"/>
    <lineage>
        <taxon>Eukaryota</taxon>
        <taxon>Fungi</taxon>
        <taxon>Dikarya</taxon>
        <taxon>Ascomycota</taxon>
        <taxon>Pezizomycotina</taxon>
        <taxon>Dothideomycetes</taxon>
        <taxon>Dothideomycetes incertae sedis</taxon>
        <taxon>Botryosphaeriales</taxon>
        <taxon>Phyllostictaceae</taxon>
        <taxon>Phyllosticta</taxon>
    </lineage>
</organism>
<protein>
    <submittedName>
        <fullName evidence="8">Magnesium transporter</fullName>
    </submittedName>
</protein>
<feature type="signal peptide" evidence="7">
    <location>
        <begin position="1"/>
        <end position="22"/>
    </location>
</feature>
<accession>A0ABR1LMU3</accession>
<dbReference type="GeneID" id="92031131"/>
<keyword evidence="7" id="KW-0732">Signal</keyword>